<sequence>MARLGWVNRAVIKQLLSALKKEFELLRTRDVVELFAATDLKVVGAGIHKSRREVEGKVVLLKMQKLGRSGSSHPQQSGLLSPPSRRHQWRDVNRSSRAGKNLDTTGVLNEIGTPGTVENRAAQHYLPHPGVSSAGPNITLEGRYHCYQGPAISLDRLCDFTRDCPLGDDEGDHCRDFLNGSYCSFEDGDCSWKPIAGRTLSWKRLQSSAKPPRQSCPSSGATFSVEGGHAKGQRGSALLRSPLFPPPLRNSPCTVRFWLCSRGLHKGSLSLWLLENSTGPEEQRPLWSSASEAKSEKSWKLITLPLYGLADWFWLQFSTENGPGPGSSVSLDNISFSMDCFLACEYSKMWILFNFASFDIWE</sequence>
<dbReference type="Pfam" id="PF00629">
    <property type="entry name" value="MAM"/>
    <property type="match status" value="1"/>
</dbReference>
<proteinExistence type="predicted"/>
<keyword evidence="1" id="KW-1015">Disulfide bond</keyword>
<feature type="compositionally biased region" description="Polar residues" evidence="2">
    <location>
        <begin position="95"/>
        <end position="107"/>
    </location>
</feature>
<dbReference type="SMART" id="SM00137">
    <property type="entry name" value="MAM"/>
    <property type="match status" value="1"/>
</dbReference>
<feature type="region of interest" description="Disordered" evidence="2">
    <location>
        <begin position="208"/>
        <end position="233"/>
    </location>
</feature>
<dbReference type="GO" id="GO:0016020">
    <property type="term" value="C:membrane"/>
    <property type="evidence" value="ECO:0007669"/>
    <property type="project" value="InterPro"/>
</dbReference>
<dbReference type="InterPro" id="IPR036055">
    <property type="entry name" value="LDL_receptor-like_sf"/>
</dbReference>
<dbReference type="OrthoDB" id="65481at2759"/>
<feature type="domain" description="MAM" evidence="3">
    <location>
        <begin position="181"/>
        <end position="346"/>
    </location>
</feature>
<dbReference type="SUPFAM" id="SSF57424">
    <property type="entry name" value="LDL receptor-like module"/>
    <property type="match status" value="1"/>
</dbReference>
<protein>
    <submittedName>
        <fullName evidence="4">(spotted green pufferfish) hypothetical protein</fullName>
    </submittedName>
</protein>
<feature type="compositionally biased region" description="Polar residues" evidence="2">
    <location>
        <begin position="69"/>
        <end position="79"/>
    </location>
</feature>
<gene>
    <name evidence="4" type="ORF">GSTENG00016964001</name>
</gene>
<organism evidence="4">
    <name type="scientific">Tetraodon nigroviridis</name>
    <name type="common">Spotted green pufferfish</name>
    <name type="synonym">Chelonodon nigroviridis</name>
    <dbReference type="NCBI Taxonomy" id="99883"/>
    <lineage>
        <taxon>Eukaryota</taxon>
        <taxon>Metazoa</taxon>
        <taxon>Chordata</taxon>
        <taxon>Craniata</taxon>
        <taxon>Vertebrata</taxon>
        <taxon>Euteleostomi</taxon>
        <taxon>Actinopterygii</taxon>
        <taxon>Neopterygii</taxon>
        <taxon>Teleostei</taxon>
        <taxon>Neoteleostei</taxon>
        <taxon>Acanthomorphata</taxon>
        <taxon>Eupercaria</taxon>
        <taxon>Tetraodontiformes</taxon>
        <taxon>Tetradontoidea</taxon>
        <taxon>Tetraodontidae</taxon>
        <taxon>Tetraodon</taxon>
    </lineage>
</organism>
<name>Q4SK08_TETNG</name>
<dbReference type="SUPFAM" id="SSF49899">
    <property type="entry name" value="Concanavalin A-like lectins/glucanases"/>
    <property type="match status" value="1"/>
</dbReference>
<feature type="compositionally biased region" description="Polar residues" evidence="2">
    <location>
        <begin position="208"/>
        <end position="222"/>
    </location>
</feature>
<dbReference type="AlphaFoldDB" id="Q4SK08"/>
<evidence type="ECO:0000256" key="2">
    <source>
        <dbReference type="SAM" id="MobiDB-lite"/>
    </source>
</evidence>
<dbReference type="InterPro" id="IPR000998">
    <property type="entry name" value="MAM_dom"/>
</dbReference>
<dbReference type="EMBL" id="CAAE01014571">
    <property type="protein sequence ID" value="CAF99024.1"/>
    <property type="molecule type" value="Genomic_DNA"/>
</dbReference>
<dbReference type="Gene3D" id="2.60.120.200">
    <property type="match status" value="1"/>
</dbReference>
<dbReference type="PROSITE" id="PS50060">
    <property type="entry name" value="MAM_2"/>
    <property type="match status" value="1"/>
</dbReference>
<accession>Q4SK08</accession>
<dbReference type="InterPro" id="IPR013320">
    <property type="entry name" value="ConA-like_dom_sf"/>
</dbReference>
<dbReference type="KEGG" id="tng:GSTEN00016964G001"/>
<evidence type="ECO:0000259" key="3">
    <source>
        <dbReference type="PROSITE" id="PS50060"/>
    </source>
</evidence>
<evidence type="ECO:0000256" key="1">
    <source>
        <dbReference type="ARBA" id="ARBA00023157"/>
    </source>
</evidence>
<reference evidence="4" key="1">
    <citation type="journal article" date="2004" name="Nature">
        <title>Genome duplication in the teleost fish Tetraodon nigroviridis reveals the early vertebrate proto-karyotype.</title>
        <authorList>
            <person name="Jaillon O."/>
            <person name="Aury J.-M."/>
            <person name="Brunet F."/>
            <person name="Petit J.-L."/>
            <person name="Stange-Thomann N."/>
            <person name="Mauceli E."/>
            <person name="Bouneau L."/>
            <person name="Fischer C."/>
            <person name="Ozouf-Costaz C."/>
            <person name="Bernot A."/>
            <person name="Nicaud S."/>
            <person name="Jaffe D."/>
            <person name="Fisher S."/>
            <person name="Lutfalla G."/>
            <person name="Dossat C."/>
            <person name="Segurens B."/>
            <person name="Dasilva C."/>
            <person name="Salanoubat M."/>
            <person name="Levy M."/>
            <person name="Boudet N."/>
            <person name="Castellano S."/>
            <person name="Anthouard V."/>
            <person name="Jubin C."/>
            <person name="Castelli V."/>
            <person name="Katinka M."/>
            <person name="Vacherie B."/>
            <person name="Biemont C."/>
            <person name="Skalli Z."/>
            <person name="Cattolico L."/>
            <person name="Poulain J."/>
            <person name="De Berardinis V."/>
            <person name="Cruaud C."/>
            <person name="Duprat S."/>
            <person name="Brottier P."/>
            <person name="Coutanceau J.-P."/>
            <person name="Gouzy J."/>
            <person name="Parra G."/>
            <person name="Lardier G."/>
            <person name="Chapple C."/>
            <person name="McKernan K.J."/>
            <person name="McEwan P."/>
            <person name="Bosak S."/>
            <person name="Kellis M."/>
            <person name="Volff J.-N."/>
            <person name="Guigo R."/>
            <person name="Zody M.C."/>
            <person name="Mesirov J."/>
            <person name="Lindblad-Toh K."/>
            <person name="Birren B."/>
            <person name="Nusbaum C."/>
            <person name="Kahn D."/>
            <person name="Robinson-Rechavi M."/>
            <person name="Laudet V."/>
            <person name="Schachter V."/>
            <person name="Quetier F."/>
            <person name="Saurin W."/>
            <person name="Scarpelli C."/>
            <person name="Wincker P."/>
            <person name="Lander E.S."/>
            <person name="Weissenbach J."/>
            <person name="Roest Crollius H."/>
        </authorList>
    </citation>
    <scope>NUCLEOTIDE SEQUENCE [LARGE SCALE GENOMIC DNA]</scope>
</reference>
<feature type="region of interest" description="Disordered" evidence="2">
    <location>
        <begin position="65"/>
        <end position="109"/>
    </location>
</feature>
<comment type="caution">
    <text evidence="4">The sequence shown here is derived from an EMBL/GenBank/DDBJ whole genome shotgun (WGS) entry which is preliminary data.</text>
</comment>
<reference evidence="4" key="2">
    <citation type="submission" date="2004-02" db="EMBL/GenBank/DDBJ databases">
        <authorList>
            <consortium name="Genoscope"/>
            <consortium name="Whitehead Institute Centre for Genome Research"/>
        </authorList>
    </citation>
    <scope>NUCLEOTIDE SEQUENCE</scope>
</reference>
<evidence type="ECO:0000313" key="4">
    <source>
        <dbReference type="EMBL" id="CAF99024.1"/>
    </source>
</evidence>
<dbReference type="CDD" id="cd06263">
    <property type="entry name" value="MAM"/>
    <property type="match status" value="1"/>
</dbReference>